<dbReference type="AlphaFoldDB" id="A0A6S6PDH4"/>
<proteinExistence type="predicted"/>
<gene>
    <name evidence="2" type="ORF">NIIDNTM18_53040</name>
</gene>
<dbReference type="RefSeq" id="WP_185293640.1">
    <property type="nucleotide sequence ID" value="NZ_AP023287.1"/>
</dbReference>
<organism evidence="2 3">
    <name type="scientific">Mycolicibacterium litorale</name>
    <dbReference type="NCBI Taxonomy" id="758802"/>
    <lineage>
        <taxon>Bacteria</taxon>
        <taxon>Bacillati</taxon>
        <taxon>Actinomycetota</taxon>
        <taxon>Actinomycetes</taxon>
        <taxon>Mycobacteriales</taxon>
        <taxon>Mycobacteriaceae</taxon>
        <taxon>Mycolicibacterium</taxon>
    </lineage>
</organism>
<sequence length="180" mass="19012">MSSNDSSGAVGVRPVDRDRARRLCGITGARSVAALMAWKGGLSLDQVGVIADKAAPGSDEHYAELAANASVNQLRTAITSNPNHNPNPHPTLLLCPYHHRIITITGPAHHLTVTDSTGRELQAGSLARPPNGPPPAVPLYRGPSGERADWWWYSPLQPTPPTPTRCQGLGRCGGSLHAGE</sequence>
<reference evidence="2 3" key="1">
    <citation type="submission" date="2020-07" db="EMBL/GenBank/DDBJ databases">
        <title>Complete genome sequence of Mycolicibacterium litorale like strain isolated from cardiac implantable electronic device infection.</title>
        <authorList>
            <person name="Fukano H."/>
            <person name="Miyama H."/>
            <person name="Hoshino Y."/>
        </authorList>
    </citation>
    <scope>NUCLEOTIDE SEQUENCE [LARGE SCALE GENOMIC DNA]</scope>
    <source>
        <strain evidence="2 3">NIIDNTM18</strain>
    </source>
</reference>
<name>A0A6S6PDH4_9MYCO</name>
<evidence type="ECO:0000313" key="2">
    <source>
        <dbReference type="EMBL" id="BCI56026.1"/>
    </source>
</evidence>
<evidence type="ECO:0000313" key="3">
    <source>
        <dbReference type="Proteomes" id="UP000515734"/>
    </source>
</evidence>
<protein>
    <submittedName>
        <fullName evidence="2">Uncharacterized protein</fullName>
    </submittedName>
</protein>
<evidence type="ECO:0000256" key="1">
    <source>
        <dbReference type="SAM" id="MobiDB-lite"/>
    </source>
</evidence>
<dbReference type="Proteomes" id="UP000515734">
    <property type="component" value="Chromosome"/>
</dbReference>
<dbReference type="EMBL" id="AP023287">
    <property type="protein sequence ID" value="BCI56026.1"/>
    <property type="molecule type" value="Genomic_DNA"/>
</dbReference>
<feature type="region of interest" description="Disordered" evidence="1">
    <location>
        <begin position="122"/>
        <end position="141"/>
    </location>
</feature>
<accession>A0A6S6PDH4</accession>